<comment type="caution">
    <text evidence="1">The sequence shown here is derived from an EMBL/GenBank/DDBJ whole genome shotgun (WGS) entry which is preliminary data.</text>
</comment>
<name>A0ACC0WNU9_9STRA</name>
<protein>
    <submittedName>
        <fullName evidence="1">Uncharacterized protein</fullName>
    </submittedName>
</protein>
<evidence type="ECO:0000313" key="1">
    <source>
        <dbReference type="EMBL" id="KAI9920558.1"/>
    </source>
</evidence>
<sequence>MVEVNSRGNAWVFDREHRSQERAPLLKAEKAFENAFAIAILPIPQYSKLQALVICSSVKIKMFTGTWFCIGNC</sequence>
<gene>
    <name evidence="1" type="ORF">PsorP6_015417</name>
</gene>
<proteinExistence type="predicted"/>
<reference evidence="1 2" key="1">
    <citation type="journal article" date="2022" name="bioRxiv">
        <title>The genome of the oomycete Peronosclerospora sorghi, a cosmopolitan pathogen of maize and sorghum, is inflated with dispersed pseudogenes.</title>
        <authorList>
            <person name="Fletcher K."/>
            <person name="Martin F."/>
            <person name="Isakeit T."/>
            <person name="Cavanaugh K."/>
            <person name="Magill C."/>
            <person name="Michelmore R."/>
        </authorList>
    </citation>
    <scope>NUCLEOTIDE SEQUENCE [LARGE SCALE GENOMIC DNA]</scope>
    <source>
        <strain evidence="1">P6</strain>
    </source>
</reference>
<organism evidence="1 2">
    <name type="scientific">Peronosclerospora sorghi</name>
    <dbReference type="NCBI Taxonomy" id="230839"/>
    <lineage>
        <taxon>Eukaryota</taxon>
        <taxon>Sar</taxon>
        <taxon>Stramenopiles</taxon>
        <taxon>Oomycota</taxon>
        <taxon>Peronosporomycetes</taxon>
        <taxon>Peronosporales</taxon>
        <taxon>Peronosporaceae</taxon>
        <taxon>Peronosclerospora</taxon>
    </lineage>
</organism>
<accession>A0ACC0WNU9</accession>
<dbReference type="Proteomes" id="UP001163321">
    <property type="component" value="Chromosome 10"/>
</dbReference>
<evidence type="ECO:0000313" key="2">
    <source>
        <dbReference type="Proteomes" id="UP001163321"/>
    </source>
</evidence>
<keyword evidence="2" id="KW-1185">Reference proteome</keyword>
<dbReference type="EMBL" id="CM047589">
    <property type="protein sequence ID" value="KAI9920558.1"/>
    <property type="molecule type" value="Genomic_DNA"/>
</dbReference>